<name>A0A2Z4UCP1_9FIRM</name>
<dbReference type="PANTHER" id="PTHR43370">
    <property type="entry name" value="SUGAR ABC TRANSPORTER INTEGRAL MEMBRANE PROTEIN-RELATED"/>
    <property type="match status" value="1"/>
</dbReference>
<evidence type="ECO:0000313" key="8">
    <source>
        <dbReference type="Proteomes" id="UP000250003"/>
    </source>
</evidence>
<evidence type="ECO:0000256" key="1">
    <source>
        <dbReference type="ARBA" id="ARBA00004651"/>
    </source>
</evidence>
<dbReference type="AlphaFoldDB" id="A0A2Z4UCP1"/>
<dbReference type="Proteomes" id="UP000250003">
    <property type="component" value="Chromosome"/>
</dbReference>
<dbReference type="OrthoDB" id="9792579at2"/>
<feature type="transmembrane region" description="Helical" evidence="6">
    <location>
        <begin position="61"/>
        <end position="80"/>
    </location>
</feature>
<evidence type="ECO:0000256" key="4">
    <source>
        <dbReference type="ARBA" id="ARBA00022989"/>
    </source>
</evidence>
<proteinExistence type="predicted"/>
<evidence type="ECO:0000256" key="3">
    <source>
        <dbReference type="ARBA" id="ARBA00022692"/>
    </source>
</evidence>
<organism evidence="7 8">
    <name type="scientific">Blautia argi</name>
    <dbReference type="NCBI Taxonomy" id="1912897"/>
    <lineage>
        <taxon>Bacteria</taxon>
        <taxon>Bacillati</taxon>
        <taxon>Bacillota</taxon>
        <taxon>Clostridia</taxon>
        <taxon>Lachnospirales</taxon>
        <taxon>Lachnospiraceae</taxon>
        <taxon>Blautia</taxon>
    </lineage>
</organism>
<keyword evidence="4 6" id="KW-1133">Transmembrane helix</keyword>
<feature type="transmembrane region" description="Helical" evidence="6">
    <location>
        <begin position="92"/>
        <end position="110"/>
    </location>
</feature>
<accession>A0A2Z4UCP1</accession>
<keyword evidence="2" id="KW-1003">Cell membrane</keyword>
<evidence type="ECO:0000256" key="5">
    <source>
        <dbReference type="ARBA" id="ARBA00023136"/>
    </source>
</evidence>
<feature type="transmembrane region" description="Helical" evidence="6">
    <location>
        <begin position="274"/>
        <end position="294"/>
    </location>
</feature>
<dbReference type="GO" id="GO:0022857">
    <property type="term" value="F:transmembrane transporter activity"/>
    <property type="evidence" value="ECO:0007669"/>
    <property type="project" value="InterPro"/>
</dbReference>
<evidence type="ECO:0000313" key="7">
    <source>
        <dbReference type="EMBL" id="AWY98758.1"/>
    </source>
</evidence>
<sequence length="315" mass="33579">MDFFVNFFVAAVLAGTPLLFGILGEIINEKAGHLNLGVEGMMSIGAVGGFVVGYWTDNLVLALAAAFVTGMLGALIYAVLTVTFMADQNVTGLTLTIFGIGFSNFVGDFVREKSGNTSLKLPEGILDSLGKVKLPFLTDIPVIGKLLFNYNIFVYLGIAAAILCAIYLHRTKTGLNVRAVGENPAAADAAGIPVTKLKYLNLMLGGGLCGIGGAYCSMIICNGVWVTSCVNGLGWIAVALVIFATWNPNRAILAALVFGGFSVLKYYVPQVIPSSIFDMIPFLMTIVVLIMTSIRSSKENSQPKSCGVNYFREER</sequence>
<keyword evidence="3 6" id="KW-0812">Transmembrane</keyword>
<feature type="transmembrane region" description="Helical" evidence="6">
    <location>
        <begin position="251"/>
        <end position="268"/>
    </location>
</feature>
<evidence type="ECO:0000256" key="6">
    <source>
        <dbReference type="SAM" id="Phobius"/>
    </source>
</evidence>
<dbReference type="EMBL" id="CP030280">
    <property type="protein sequence ID" value="AWY98758.1"/>
    <property type="molecule type" value="Genomic_DNA"/>
</dbReference>
<dbReference type="CDD" id="cd06580">
    <property type="entry name" value="TM_PBP1_transp_TpRbsC_like"/>
    <property type="match status" value="1"/>
</dbReference>
<comment type="subcellular location">
    <subcellularLocation>
        <location evidence="1">Cell membrane</location>
        <topology evidence="1">Multi-pass membrane protein</topology>
    </subcellularLocation>
</comment>
<dbReference type="GO" id="GO:0005886">
    <property type="term" value="C:plasma membrane"/>
    <property type="evidence" value="ECO:0007669"/>
    <property type="project" value="UniProtKB-SubCell"/>
</dbReference>
<keyword evidence="5 6" id="KW-0472">Membrane</keyword>
<evidence type="ECO:0000256" key="2">
    <source>
        <dbReference type="ARBA" id="ARBA00022475"/>
    </source>
</evidence>
<dbReference type="InterPro" id="IPR001851">
    <property type="entry name" value="ABC_transp_permease"/>
</dbReference>
<dbReference type="PANTHER" id="PTHR43370:SF2">
    <property type="entry name" value="ABC TRANSPORTER PERMEASE PROTEIN"/>
    <property type="match status" value="1"/>
</dbReference>
<feature type="transmembrane region" description="Helical" evidence="6">
    <location>
        <begin position="6"/>
        <end position="24"/>
    </location>
</feature>
<gene>
    <name evidence="7" type="ORF">DQQ01_12075</name>
</gene>
<feature type="transmembrane region" description="Helical" evidence="6">
    <location>
        <begin position="36"/>
        <end position="55"/>
    </location>
</feature>
<feature type="transmembrane region" description="Helical" evidence="6">
    <location>
        <begin position="199"/>
        <end position="218"/>
    </location>
</feature>
<dbReference type="KEGG" id="blau:DQQ01_12075"/>
<feature type="transmembrane region" description="Helical" evidence="6">
    <location>
        <begin position="224"/>
        <end position="244"/>
    </location>
</feature>
<keyword evidence="8" id="KW-1185">Reference proteome</keyword>
<dbReference type="RefSeq" id="WP_111920244.1">
    <property type="nucleotide sequence ID" value="NZ_CAUWHR010000010.1"/>
</dbReference>
<feature type="transmembrane region" description="Helical" evidence="6">
    <location>
        <begin position="147"/>
        <end position="168"/>
    </location>
</feature>
<protein>
    <submittedName>
        <fullName evidence="7">ABC transporter permease</fullName>
    </submittedName>
</protein>
<reference evidence="8" key="1">
    <citation type="submission" date="2018-06" db="EMBL/GenBank/DDBJ databases">
        <title>Description of Blautia argi sp. nov., a new anaerobic isolated from dog feces.</title>
        <authorList>
            <person name="Chang Y.-H."/>
            <person name="Paek J."/>
            <person name="Shin Y."/>
        </authorList>
    </citation>
    <scope>NUCLEOTIDE SEQUENCE [LARGE SCALE GENOMIC DNA]</scope>
    <source>
        <strain evidence="8">KCTC 15426</strain>
    </source>
</reference>
<dbReference type="Pfam" id="PF02653">
    <property type="entry name" value="BPD_transp_2"/>
    <property type="match status" value="1"/>
</dbReference>